<evidence type="ECO:0000313" key="2">
    <source>
        <dbReference type="Proteomes" id="UP001476798"/>
    </source>
</evidence>
<comment type="caution">
    <text evidence="1">The sequence shown here is derived from an EMBL/GenBank/DDBJ whole genome shotgun (WGS) entry which is preliminary data.</text>
</comment>
<dbReference type="EMBL" id="JAHRIO010080550">
    <property type="protein sequence ID" value="MEQ2184645.1"/>
    <property type="molecule type" value="Genomic_DNA"/>
</dbReference>
<name>A0ABV0PMB3_9TELE</name>
<evidence type="ECO:0000313" key="1">
    <source>
        <dbReference type="EMBL" id="MEQ2184645.1"/>
    </source>
</evidence>
<protein>
    <submittedName>
        <fullName evidence="1">Uncharacterized protein</fullName>
    </submittedName>
</protein>
<keyword evidence="2" id="KW-1185">Reference proteome</keyword>
<sequence length="143" mass="16293">MTYRKMLKKISIFSMVFPFCERPLFLSITTTEKVLKVSPLIVLVKHFESLLSAHLLGQICMWECGNIAWTLKHEEADVGNTEGWQSAVVDIKVLVQQHVQIQKGICYSWFILTGRQCLILAEVLILLSVALKGDKKPLHFCAF</sequence>
<gene>
    <name evidence="1" type="ORF">GOODEAATRI_010157</name>
</gene>
<reference evidence="1 2" key="1">
    <citation type="submission" date="2021-06" db="EMBL/GenBank/DDBJ databases">
        <authorList>
            <person name="Palmer J.M."/>
        </authorList>
    </citation>
    <scope>NUCLEOTIDE SEQUENCE [LARGE SCALE GENOMIC DNA]</scope>
    <source>
        <strain evidence="1 2">GA_2019</strain>
        <tissue evidence="1">Muscle</tissue>
    </source>
</reference>
<accession>A0ABV0PMB3</accession>
<dbReference type="Proteomes" id="UP001476798">
    <property type="component" value="Unassembled WGS sequence"/>
</dbReference>
<proteinExistence type="predicted"/>
<organism evidence="1 2">
    <name type="scientific">Goodea atripinnis</name>
    <dbReference type="NCBI Taxonomy" id="208336"/>
    <lineage>
        <taxon>Eukaryota</taxon>
        <taxon>Metazoa</taxon>
        <taxon>Chordata</taxon>
        <taxon>Craniata</taxon>
        <taxon>Vertebrata</taxon>
        <taxon>Euteleostomi</taxon>
        <taxon>Actinopterygii</taxon>
        <taxon>Neopterygii</taxon>
        <taxon>Teleostei</taxon>
        <taxon>Neoteleostei</taxon>
        <taxon>Acanthomorphata</taxon>
        <taxon>Ovalentaria</taxon>
        <taxon>Atherinomorphae</taxon>
        <taxon>Cyprinodontiformes</taxon>
        <taxon>Goodeidae</taxon>
        <taxon>Goodea</taxon>
    </lineage>
</organism>